<sequence>MRCPLCSRPRLACVVPRVCAAATLDPASTPWVWRPPSQWRGGEAPAEREEHRASAPPRGPWGPCWHSWLARFLSLSVGCALCTKPVCGGCISGVGRCAGSMSVALEARPFQARTEKAVDVASRSFPACNRLSINSSVPSSLLCTVLGPCHLGEETSRPQTQSLFLIKREGRCLLRCAPSERAPGHGDVAALASQVQWPSCPHLRGRRRSSLRAALWQNWPQHTPETSSLRPCPPVRLLATGLSHALSDPRTLSVPCAGKVPGDDCPLVWGQCSHCFHMHCILKWLNAQQVQQHCPMCRQEWKFKE</sequence>
<dbReference type="GO" id="GO:0061630">
    <property type="term" value="F:ubiquitin protein ligase activity"/>
    <property type="evidence" value="ECO:0007669"/>
    <property type="project" value="InterPro"/>
</dbReference>
<protein>
    <recommendedName>
        <fullName evidence="2">Anaphase-promoting complex subunit 11</fullName>
    </recommendedName>
</protein>
<evidence type="ECO:0000313" key="14">
    <source>
        <dbReference type="RefSeq" id="XP_023394412.1"/>
    </source>
</evidence>
<dbReference type="GO" id="GO:0005680">
    <property type="term" value="C:anaphase-promoting complex"/>
    <property type="evidence" value="ECO:0007669"/>
    <property type="project" value="InterPro"/>
</dbReference>
<gene>
    <name evidence="14" type="primary">ANAPC11</name>
</gene>
<keyword evidence="5 10" id="KW-0863">Zinc-finger</keyword>
<dbReference type="AlphaFoldDB" id="A0A6P6D4E6"/>
<keyword evidence="8" id="KW-0862">Zinc</keyword>
<evidence type="ECO:0000259" key="12">
    <source>
        <dbReference type="PROSITE" id="PS50089"/>
    </source>
</evidence>
<organism evidence="13 14">
    <name type="scientific">Pteropus vampyrus</name>
    <name type="common">Large flying fox</name>
    <dbReference type="NCBI Taxonomy" id="132908"/>
    <lineage>
        <taxon>Eukaryota</taxon>
        <taxon>Metazoa</taxon>
        <taxon>Chordata</taxon>
        <taxon>Craniata</taxon>
        <taxon>Vertebrata</taxon>
        <taxon>Euteleostomi</taxon>
        <taxon>Mammalia</taxon>
        <taxon>Eutheria</taxon>
        <taxon>Laurasiatheria</taxon>
        <taxon>Chiroptera</taxon>
        <taxon>Yinpterochiroptera</taxon>
        <taxon>Pteropodoidea</taxon>
        <taxon>Pteropodidae</taxon>
        <taxon>Pteropodinae</taxon>
        <taxon>Pteropus</taxon>
    </lineage>
</organism>
<keyword evidence="3" id="KW-0132">Cell division</keyword>
<dbReference type="GO" id="GO:0051301">
    <property type="term" value="P:cell division"/>
    <property type="evidence" value="ECO:0007669"/>
    <property type="project" value="UniProtKB-KW"/>
</dbReference>
<name>A0A6P6D4E6_PTEVA</name>
<dbReference type="InterPro" id="IPR013083">
    <property type="entry name" value="Znf_RING/FYVE/PHD"/>
</dbReference>
<dbReference type="GeneID" id="111747552"/>
<dbReference type="GO" id="GO:0008270">
    <property type="term" value="F:zinc ion binding"/>
    <property type="evidence" value="ECO:0007669"/>
    <property type="project" value="UniProtKB-KW"/>
</dbReference>
<dbReference type="CDD" id="cd16456">
    <property type="entry name" value="RING-H2_APC11"/>
    <property type="match status" value="1"/>
</dbReference>
<dbReference type="KEGG" id="pvp:111747552"/>
<feature type="domain" description="RING-type" evidence="12">
    <location>
        <begin position="272"/>
        <end position="298"/>
    </location>
</feature>
<dbReference type="Gene3D" id="3.30.40.10">
    <property type="entry name" value="Zinc/RING finger domain, C3HC4 (zinc finger)"/>
    <property type="match status" value="1"/>
</dbReference>
<evidence type="ECO:0000256" key="3">
    <source>
        <dbReference type="ARBA" id="ARBA00022618"/>
    </source>
</evidence>
<evidence type="ECO:0000256" key="5">
    <source>
        <dbReference type="ARBA" id="ARBA00022771"/>
    </source>
</evidence>
<evidence type="ECO:0000256" key="2">
    <source>
        <dbReference type="ARBA" id="ARBA00013928"/>
    </source>
</evidence>
<dbReference type="InterPro" id="IPR024991">
    <property type="entry name" value="RING-H2_APC11"/>
</dbReference>
<dbReference type="GO" id="GO:0097602">
    <property type="term" value="F:cullin family protein binding"/>
    <property type="evidence" value="ECO:0007669"/>
    <property type="project" value="InterPro"/>
</dbReference>
<evidence type="ECO:0000256" key="7">
    <source>
        <dbReference type="ARBA" id="ARBA00022786"/>
    </source>
</evidence>
<dbReference type="InterPro" id="IPR051031">
    <property type="entry name" value="RING-box_E3_Ubiquitin_Ligase"/>
</dbReference>
<evidence type="ECO:0000256" key="9">
    <source>
        <dbReference type="ARBA" id="ARBA00023306"/>
    </source>
</evidence>
<evidence type="ECO:0000256" key="10">
    <source>
        <dbReference type="PROSITE-ProRule" id="PRU00175"/>
    </source>
</evidence>
<dbReference type="SUPFAM" id="SSF57850">
    <property type="entry name" value="RING/U-box"/>
    <property type="match status" value="1"/>
</dbReference>
<evidence type="ECO:0000256" key="8">
    <source>
        <dbReference type="ARBA" id="ARBA00022833"/>
    </source>
</evidence>
<keyword evidence="7" id="KW-0833">Ubl conjugation pathway</keyword>
<keyword evidence="4" id="KW-0479">Metal-binding</keyword>
<accession>A0A6P6D4E6</accession>
<evidence type="ECO:0000313" key="13">
    <source>
        <dbReference type="Proteomes" id="UP000515202"/>
    </source>
</evidence>
<dbReference type="CTD" id="51529"/>
<keyword evidence="6" id="KW-0498">Mitosis</keyword>
<dbReference type="OrthoDB" id="1681166at2759"/>
<reference evidence="14" key="1">
    <citation type="submission" date="2025-08" db="UniProtKB">
        <authorList>
            <consortium name="RefSeq"/>
        </authorList>
    </citation>
    <scope>IDENTIFICATION</scope>
    <source>
        <tissue evidence="14">Kidney</tissue>
    </source>
</reference>
<dbReference type="GO" id="GO:0031145">
    <property type="term" value="P:anaphase-promoting complex-dependent catabolic process"/>
    <property type="evidence" value="ECO:0007669"/>
    <property type="project" value="InterPro"/>
</dbReference>
<evidence type="ECO:0000256" key="1">
    <source>
        <dbReference type="ARBA" id="ARBA00009273"/>
    </source>
</evidence>
<dbReference type="Proteomes" id="UP000515202">
    <property type="component" value="Unplaced"/>
</dbReference>
<dbReference type="PANTHER" id="PTHR11210">
    <property type="entry name" value="RING BOX"/>
    <property type="match status" value="1"/>
</dbReference>
<keyword evidence="13" id="KW-1185">Reference proteome</keyword>
<comment type="similarity">
    <text evidence="1">Belongs to the RING-box family.</text>
</comment>
<dbReference type="Pfam" id="PF12861">
    <property type="entry name" value="zf-ANAPC11"/>
    <property type="match status" value="1"/>
</dbReference>
<evidence type="ECO:0000256" key="4">
    <source>
        <dbReference type="ARBA" id="ARBA00022723"/>
    </source>
</evidence>
<evidence type="ECO:0000256" key="11">
    <source>
        <dbReference type="SAM" id="MobiDB-lite"/>
    </source>
</evidence>
<dbReference type="InterPro" id="IPR001841">
    <property type="entry name" value="Znf_RING"/>
</dbReference>
<proteinExistence type="inferred from homology"/>
<feature type="region of interest" description="Disordered" evidence="11">
    <location>
        <begin position="35"/>
        <end position="57"/>
    </location>
</feature>
<keyword evidence="9" id="KW-0131">Cell cycle</keyword>
<evidence type="ECO:0000256" key="6">
    <source>
        <dbReference type="ARBA" id="ARBA00022776"/>
    </source>
</evidence>
<dbReference type="RefSeq" id="XP_023394412.1">
    <property type="nucleotide sequence ID" value="XM_023538644.1"/>
</dbReference>
<dbReference type="PROSITE" id="PS50089">
    <property type="entry name" value="ZF_RING_2"/>
    <property type="match status" value="1"/>
</dbReference>